<sequence>MLKRLSLRVRLTLLSALVTAGMAAALTVVFLVSADLIFVQQLPRELTDVSQTVFDKEETFVVKEKSSSDAGYGVEISLTRAGNQFNTWGILGLVLIIILGTGAAWLMAGRALKPVQELSSAIREVRGDDLSLRVNTDGRQDEIGQLAHSFNEMMDKVTESFERQRRFSANAAHELRTPLTTIQVGLEVLDLEEEPSRAQMEKVLAVTRSNTSRMICLVEGLFHLSADENYELDEEVPIDDLFAGIITELSHMIEDKRLTVTSKISYGLKLKGSSTMLCRAMFNLVENAVKYSRVGGSISISSWKEEETIVIHIVDTGIGIAEDDLKHIFEPFYRADRSRSRATGGSGLGLPLVRDIILKHGGSIEVESTLDKGTSVTMQFKK</sequence>
<evidence type="ECO:0000256" key="1">
    <source>
        <dbReference type="ARBA" id="ARBA00000085"/>
    </source>
</evidence>
<keyword evidence="8 11" id="KW-1133">Transmembrane helix</keyword>
<reference evidence="14" key="1">
    <citation type="journal article" date="2022" name="Cell">
        <title>Design, construction, and in vivo augmentation of a complex gut microbiome.</title>
        <authorList>
            <person name="Cheng A.G."/>
            <person name="Ho P.Y."/>
            <person name="Aranda-Diaz A."/>
            <person name="Jain S."/>
            <person name="Yu F.B."/>
            <person name="Meng X."/>
            <person name="Wang M."/>
            <person name="Iakiviak M."/>
            <person name="Nagashima K."/>
            <person name="Zhao A."/>
            <person name="Murugkar P."/>
            <person name="Patil A."/>
            <person name="Atabakhsh K."/>
            <person name="Weakley A."/>
            <person name="Yan J."/>
            <person name="Brumbaugh A.R."/>
            <person name="Higginbottom S."/>
            <person name="Dimas A."/>
            <person name="Shiver A.L."/>
            <person name="Deutschbauer A."/>
            <person name="Neff N."/>
            <person name="Sonnenburg J.L."/>
            <person name="Huang K.C."/>
            <person name="Fischbach M.A."/>
        </authorList>
    </citation>
    <scope>NUCLEOTIDE SEQUENCE</scope>
    <source>
        <strain evidence="14">DSM 19829</strain>
    </source>
</reference>
<organism evidence="14 15">
    <name type="scientific">Ruminococcus gauvreauii</name>
    <dbReference type="NCBI Taxonomy" id="438033"/>
    <lineage>
        <taxon>Bacteria</taxon>
        <taxon>Bacillati</taxon>
        <taxon>Bacillota</taxon>
        <taxon>Clostridia</taxon>
        <taxon>Eubacteriales</taxon>
        <taxon>Oscillospiraceae</taxon>
        <taxon>Ruminococcus</taxon>
    </lineage>
</organism>
<evidence type="ECO:0000256" key="3">
    <source>
        <dbReference type="ARBA" id="ARBA00012438"/>
    </source>
</evidence>
<keyword evidence="10 11" id="KW-0472">Membrane</keyword>
<dbReference type="CDD" id="cd00075">
    <property type="entry name" value="HATPase"/>
    <property type="match status" value="1"/>
</dbReference>
<name>A0ABY5VGF8_9FIRM</name>
<dbReference type="InterPro" id="IPR003594">
    <property type="entry name" value="HATPase_dom"/>
</dbReference>
<dbReference type="SUPFAM" id="SSF158472">
    <property type="entry name" value="HAMP domain-like"/>
    <property type="match status" value="1"/>
</dbReference>
<evidence type="ECO:0000313" key="15">
    <source>
        <dbReference type="Proteomes" id="UP001060164"/>
    </source>
</evidence>
<keyword evidence="7 14" id="KW-0418">Kinase</keyword>
<dbReference type="PROSITE" id="PS50109">
    <property type="entry name" value="HIS_KIN"/>
    <property type="match status" value="1"/>
</dbReference>
<keyword evidence="5" id="KW-0808">Transferase</keyword>
<comment type="subcellular location">
    <subcellularLocation>
        <location evidence="2">Membrane</location>
    </subcellularLocation>
</comment>
<evidence type="ECO:0000256" key="9">
    <source>
        <dbReference type="ARBA" id="ARBA00023012"/>
    </source>
</evidence>
<keyword evidence="15" id="KW-1185">Reference proteome</keyword>
<dbReference type="EMBL" id="CP102290">
    <property type="protein sequence ID" value="UWP59351.1"/>
    <property type="molecule type" value="Genomic_DNA"/>
</dbReference>
<dbReference type="CDD" id="cd06225">
    <property type="entry name" value="HAMP"/>
    <property type="match status" value="1"/>
</dbReference>
<dbReference type="InterPro" id="IPR003660">
    <property type="entry name" value="HAMP_dom"/>
</dbReference>
<dbReference type="SMART" id="SM00304">
    <property type="entry name" value="HAMP"/>
    <property type="match status" value="1"/>
</dbReference>
<dbReference type="SUPFAM" id="SSF47384">
    <property type="entry name" value="Homodimeric domain of signal transducing histidine kinase"/>
    <property type="match status" value="1"/>
</dbReference>
<dbReference type="Gene3D" id="1.10.287.130">
    <property type="match status" value="1"/>
</dbReference>
<evidence type="ECO:0000256" key="4">
    <source>
        <dbReference type="ARBA" id="ARBA00022553"/>
    </source>
</evidence>
<gene>
    <name evidence="14" type="ORF">NQ502_18665</name>
</gene>
<dbReference type="InterPro" id="IPR036890">
    <property type="entry name" value="HATPase_C_sf"/>
</dbReference>
<evidence type="ECO:0000256" key="7">
    <source>
        <dbReference type="ARBA" id="ARBA00022777"/>
    </source>
</evidence>
<dbReference type="CDD" id="cd00082">
    <property type="entry name" value="HisKA"/>
    <property type="match status" value="1"/>
</dbReference>
<protein>
    <recommendedName>
        <fullName evidence="3">histidine kinase</fullName>
        <ecNumber evidence="3">2.7.13.3</ecNumber>
    </recommendedName>
</protein>
<dbReference type="InterPro" id="IPR004358">
    <property type="entry name" value="Sig_transdc_His_kin-like_C"/>
</dbReference>
<dbReference type="InterPro" id="IPR036097">
    <property type="entry name" value="HisK_dim/P_sf"/>
</dbReference>
<evidence type="ECO:0000256" key="8">
    <source>
        <dbReference type="ARBA" id="ARBA00022989"/>
    </source>
</evidence>
<keyword evidence="4" id="KW-0597">Phosphoprotein</keyword>
<dbReference type="Gene3D" id="3.30.565.10">
    <property type="entry name" value="Histidine kinase-like ATPase, C-terminal domain"/>
    <property type="match status" value="1"/>
</dbReference>
<dbReference type="SMART" id="SM00388">
    <property type="entry name" value="HisKA"/>
    <property type="match status" value="1"/>
</dbReference>
<comment type="catalytic activity">
    <reaction evidence="1">
        <text>ATP + protein L-histidine = ADP + protein N-phospho-L-histidine.</text>
        <dbReference type="EC" id="2.7.13.3"/>
    </reaction>
</comment>
<feature type="domain" description="HAMP" evidence="13">
    <location>
        <begin position="109"/>
        <end position="162"/>
    </location>
</feature>
<dbReference type="Pfam" id="PF00512">
    <property type="entry name" value="HisKA"/>
    <property type="match status" value="1"/>
</dbReference>
<feature type="transmembrane region" description="Helical" evidence="11">
    <location>
        <begin position="88"/>
        <end position="108"/>
    </location>
</feature>
<evidence type="ECO:0000256" key="10">
    <source>
        <dbReference type="ARBA" id="ARBA00023136"/>
    </source>
</evidence>
<evidence type="ECO:0000256" key="6">
    <source>
        <dbReference type="ARBA" id="ARBA00022692"/>
    </source>
</evidence>
<dbReference type="PRINTS" id="PR00344">
    <property type="entry name" value="BCTRLSENSOR"/>
</dbReference>
<dbReference type="InterPro" id="IPR005467">
    <property type="entry name" value="His_kinase_dom"/>
</dbReference>
<evidence type="ECO:0000256" key="2">
    <source>
        <dbReference type="ARBA" id="ARBA00004370"/>
    </source>
</evidence>
<dbReference type="InterPro" id="IPR050428">
    <property type="entry name" value="TCS_sensor_his_kinase"/>
</dbReference>
<dbReference type="SMART" id="SM00387">
    <property type="entry name" value="HATPase_c"/>
    <property type="match status" value="1"/>
</dbReference>
<dbReference type="RefSeq" id="WP_028527973.1">
    <property type="nucleotide sequence ID" value="NZ_CABLBR010000006.1"/>
</dbReference>
<evidence type="ECO:0000256" key="5">
    <source>
        <dbReference type="ARBA" id="ARBA00022679"/>
    </source>
</evidence>
<dbReference type="PANTHER" id="PTHR45436">
    <property type="entry name" value="SENSOR HISTIDINE KINASE YKOH"/>
    <property type="match status" value="1"/>
</dbReference>
<feature type="domain" description="Histidine kinase" evidence="12">
    <location>
        <begin position="170"/>
        <end position="382"/>
    </location>
</feature>
<proteinExistence type="predicted"/>
<dbReference type="EC" id="2.7.13.3" evidence="3"/>
<evidence type="ECO:0000256" key="11">
    <source>
        <dbReference type="SAM" id="Phobius"/>
    </source>
</evidence>
<dbReference type="SUPFAM" id="SSF55874">
    <property type="entry name" value="ATPase domain of HSP90 chaperone/DNA topoisomerase II/histidine kinase"/>
    <property type="match status" value="1"/>
</dbReference>
<evidence type="ECO:0000259" key="12">
    <source>
        <dbReference type="PROSITE" id="PS50109"/>
    </source>
</evidence>
<dbReference type="Proteomes" id="UP001060164">
    <property type="component" value="Chromosome"/>
</dbReference>
<dbReference type="PROSITE" id="PS50885">
    <property type="entry name" value="HAMP"/>
    <property type="match status" value="1"/>
</dbReference>
<dbReference type="Pfam" id="PF00672">
    <property type="entry name" value="HAMP"/>
    <property type="match status" value="1"/>
</dbReference>
<evidence type="ECO:0000313" key="14">
    <source>
        <dbReference type="EMBL" id="UWP59351.1"/>
    </source>
</evidence>
<accession>A0ABY5VGF8</accession>
<dbReference type="Pfam" id="PF02518">
    <property type="entry name" value="HATPase_c"/>
    <property type="match status" value="1"/>
</dbReference>
<dbReference type="Gene3D" id="6.10.340.10">
    <property type="match status" value="1"/>
</dbReference>
<keyword evidence="6 11" id="KW-0812">Transmembrane</keyword>
<dbReference type="InterPro" id="IPR003661">
    <property type="entry name" value="HisK_dim/P_dom"/>
</dbReference>
<dbReference type="PANTHER" id="PTHR45436:SF5">
    <property type="entry name" value="SENSOR HISTIDINE KINASE TRCS"/>
    <property type="match status" value="1"/>
</dbReference>
<dbReference type="GO" id="GO:0016301">
    <property type="term" value="F:kinase activity"/>
    <property type="evidence" value="ECO:0007669"/>
    <property type="project" value="UniProtKB-KW"/>
</dbReference>
<evidence type="ECO:0000259" key="13">
    <source>
        <dbReference type="PROSITE" id="PS50885"/>
    </source>
</evidence>
<keyword evidence="9" id="KW-0902">Two-component regulatory system</keyword>